<feature type="compositionally biased region" description="Low complexity" evidence="1">
    <location>
        <begin position="138"/>
        <end position="147"/>
    </location>
</feature>
<organism evidence="2">
    <name type="scientific">uncultured Solirubrobacteraceae bacterium</name>
    <dbReference type="NCBI Taxonomy" id="1162706"/>
    <lineage>
        <taxon>Bacteria</taxon>
        <taxon>Bacillati</taxon>
        <taxon>Actinomycetota</taxon>
        <taxon>Thermoleophilia</taxon>
        <taxon>Solirubrobacterales</taxon>
        <taxon>Solirubrobacteraceae</taxon>
        <taxon>environmental samples</taxon>
    </lineage>
</organism>
<dbReference type="AlphaFoldDB" id="A0A6J4TVU8"/>
<feature type="region of interest" description="Disordered" evidence="1">
    <location>
        <begin position="1"/>
        <end position="32"/>
    </location>
</feature>
<feature type="non-terminal residue" evidence="2">
    <location>
        <position position="189"/>
    </location>
</feature>
<feature type="region of interest" description="Disordered" evidence="1">
    <location>
        <begin position="132"/>
        <end position="189"/>
    </location>
</feature>
<reference evidence="2" key="1">
    <citation type="submission" date="2020-02" db="EMBL/GenBank/DDBJ databases">
        <authorList>
            <person name="Meier V. D."/>
        </authorList>
    </citation>
    <scope>NUCLEOTIDE SEQUENCE</scope>
    <source>
        <strain evidence="2">AVDCRST_MAG85</strain>
    </source>
</reference>
<protein>
    <submittedName>
        <fullName evidence="2">Uncharacterized protein</fullName>
    </submittedName>
</protein>
<name>A0A6J4TVU8_9ACTN</name>
<sequence>ASSGAGPSLGGGGLRRLGHAGRGRARLHGAGRLRPLRLPAGRLAGGRRRLVAAADPDERGLARVRPARHEGGLRPGRRNRRREAGRVGGEAAHDPWCQRRLRHEPRLLAVGLADRVRLEPAGRRILPADLARRRGGRQRSAADAGQRVWRPPSAVHARRPSRDGAALRPVRDGLAVAGKHARRGRPVDL</sequence>
<accession>A0A6J4TVU8</accession>
<gene>
    <name evidence="2" type="ORF">AVDCRST_MAG85-3787</name>
</gene>
<evidence type="ECO:0000313" key="2">
    <source>
        <dbReference type="EMBL" id="CAA9532286.1"/>
    </source>
</evidence>
<evidence type="ECO:0000256" key="1">
    <source>
        <dbReference type="SAM" id="MobiDB-lite"/>
    </source>
</evidence>
<proteinExistence type="predicted"/>
<dbReference type="EMBL" id="CADCVT010000427">
    <property type="protein sequence ID" value="CAA9532286.1"/>
    <property type="molecule type" value="Genomic_DNA"/>
</dbReference>
<feature type="compositionally biased region" description="Basic residues" evidence="1">
    <location>
        <begin position="16"/>
        <end position="32"/>
    </location>
</feature>
<feature type="region of interest" description="Disordered" evidence="1">
    <location>
        <begin position="56"/>
        <end position="92"/>
    </location>
</feature>
<feature type="compositionally biased region" description="Basic and acidic residues" evidence="1">
    <location>
        <begin position="56"/>
        <end position="72"/>
    </location>
</feature>
<feature type="compositionally biased region" description="Basic residues" evidence="1">
    <location>
        <begin position="179"/>
        <end position="189"/>
    </location>
</feature>
<feature type="non-terminal residue" evidence="2">
    <location>
        <position position="1"/>
    </location>
</feature>